<gene>
    <name evidence="2" type="ORF">HNP84_006210</name>
</gene>
<feature type="region of interest" description="Disordered" evidence="1">
    <location>
        <begin position="148"/>
        <end position="183"/>
    </location>
</feature>
<organism evidence="2 3">
    <name type="scientific">Thermocatellispora tengchongensis</name>
    <dbReference type="NCBI Taxonomy" id="1073253"/>
    <lineage>
        <taxon>Bacteria</taxon>
        <taxon>Bacillati</taxon>
        <taxon>Actinomycetota</taxon>
        <taxon>Actinomycetes</taxon>
        <taxon>Streptosporangiales</taxon>
        <taxon>Streptosporangiaceae</taxon>
        <taxon>Thermocatellispora</taxon>
    </lineage>
</organism>
<sequence>MPARGRGGPPRAGVRPAQGQPSPGAPPRAGDAAAGSAGSLAPLSPPHPTPPWAGGPVWPGRRAHGAAPTPPRPARRLVGPAPDRARPVPGRASPGALGRARRWRPGGAAGPLPHRTPPWAGAGGPAWPVGPVGQGRGSVTVSAVEGRRPGRVAGGPAGPRARLPHRRAGAGTMSPAPLPRPALGGEPVDRRARWAWSGRAGGSVTVSAVGAGGRAGGAAWAGGSGRRAGEGAVAGGGGGRRGGGPGPRWWGWGCDLGS</sequence>
<evidence type="ECO:0000313" key="2">
    <source>
        <dbReference type="EMBL" id="MBB5136463.1"/>
    </source>
</evidence>
<reference evidence="2 3" key="1">
    <citation type="submission" date="2020-08" db="EMBL/GenBank/DDBJ databases">
        <title>Genomic Encyclopedia of Type Strains, Phase IV (KMG-IV): sequencing the most valuable type-strain genomes for metagenomic binning, comparative biology and taxonomic classification.</title>
        <authorList>
            <person name="Goeker M."/>
        </authorList>
    </citation>
    <scope>NUCLEOTIDE SEQUENCE [LARGE SCALE GENOMIC DNA]</scope>
    <source>
        <strain evidence="2 3">DSM 45615</strain>
    </source>
</reference>
<feature type="region of interest" description="Disordered" evidence="1">
    <location>
        <begin position="216"/>
        <end position="258"/>
    </location>
</feature>
<feature type="compositionally biased region" description="Pro residues" evidence="1">
    <location>
        <begin position="43"/>
        <end position="53"/>
    </location>
</feature>
<feature type="compositionally biased region" description="Low complexity" evidence="1">
    <location>
        <begin position="247"/>
        <end position="258"/>
    </location>
</feature>
<keyword evidence="3" id="KW-1185">Reference proteome</keyword>
<comment type="caution">
    <text evidence="2">The sequence shown here is derived from an EMBL/GenBank/DDBJ whole genome shotgun (WGS) entry which is preliminary data.</text>
</comment>
<dbReference type="AlphaFoldDB" id="A0A840PEV1"/>
<accession>A0A840PEV1</accession>
<feature type="compositionally biased region" description="Low complexity" evidence="1">
    <location>
        <begin position="11"/>
        <end position="42"/>
    </location>
</feature>
<protein>
    <submittedName>
        <fullName evidence="2">Uncharacterized protein</fullName>
    </submittedName>
</protein>
<proteinExistence type="predicted"/>
<dbReference type="Proteomes" id="UP000578449">
    <property type="component" value="Unassembled WGS sequence"/>
</dbReference>
<name>A0A840PEV1_9ACTN</name>
<evidence type="ECO:0000256" key="1">
    <source>
        <dbReference type="SAM" id="MobiDB-lite"/>
    </source>
</evidence>
<feature type="compositionally biased region" description="Gly residues" evidence="1">
    <location>
        <begin position="216"/>
        <end position="246"/>
    </location>
</feature>
<dbReference type="EMBL" id="JACHGN010000014">
    <property type="protein sequence ID" value="MBB5136463.1"/>
    <property type="molecule type" value="Genomic_DNA"/>
</dbReference>
<feature type="compositionally biased region" description="Gly residues" evidence="1">
    <location>
        <begin position="1"/>
        <end position="10"/>
    </location>
</feature>
<feature type="region of interest" description="Disordered" evidence="1">
    <location>
        <begin position="1"/>
        <end position="112"/>
    </location>
</feature>
<evidence type="ECO:0000313" key="3">
    <source>
        <dbReference type="Proteomes" id="UP000578449"/>
    </source>
</evidence>